<dbReference type="SUPFAM" id="SSF53383">
    <property type="entry name" value="PLP-dependent transferases"/>
    <property type="match status" value="1"/>
</dbReference>
<keyword evidence="2 4" id="KW-0663">Pyridoxal phosphate</keyword>
<dbReference type="AlphaFoldDB" id="A0A5N0VF46"/>
<dbReference type="Gene3D" id="3.90.1150.10">
    <property type="entry name" value="Aspartate Aminotransferase, domain 1"/>
    <property type="match status" value="1"/>
</dbReference>
<dbReference type="CDD" id="cd00610">
    <property type="entry name" value="OAT_like"/>
    <property type="match status" value="1"/>
</dbReference>
<sequence>MENEESQGASRSEELCRRALNRTPGGVHSNVRLAGSREFIRSARGAWLYSVDGRDYVDYLLGQGPNFLGHAPGQVVEAVSDACRNGVIFGGQHELEVRAAELVCEAVGWADMIRFSMTGTEAVQAAFRLARAATGRTKVIRFEGHYHGWLDNVLLANRDGRWGPASNGQLAAHLDDFVLLPWNDLDEVAAALARDGEEIAAVVMEPIMINAGVIEPKPGFLQGVRRLCDDYGIVLIFDEVISGFRLGLDGAAGRYGVTPDLATYGKAIAGGFPVAALVGGEELMDLFGTGEVNHSGTFNSSVMATAAVVASVSSLIDDPPYERVAQHGKELMNGLQDIGAGYGLPLRVVGLPQAFHVSFGDAEVTDYRTLQQLDLARYEDLAGTLIDHGLWVAGRGVWYVSAAHGQKELDAALTRFDKALASWTSR</sequence>
<keyword evidence="3" id="KW-0045">Antibiotic biosynthesis</keyword>
<dbReference type="Proteomes" id="UP000319769">
    <property type="component" value="Unassembled WGS sequence"/>
</dbReference>
<dbReference type="PROSITE" id="PS00600">
    <property type="entry name" value="AA_TRANSFER_CLASS_3"/>
    <property type="match status" value="1"/>
</dbReference>
<evidence type="ECO:0000256" key="3">
    <source>
        <dbReference type="ARBA" id="ARBA00023194"/>
    </source>
</evidence>
<comment type="cofactor">
    <cofactor evidence="1">
        <name>pyridoxal 5'-phosphate</name>
        <dbReference type="ChEBI" id="CHEBI:597326"/>
    </cofactor>
</comment>
<keyword evidence="5" id="KW-0032">Aminotransferase</keyword>
<dbReference type="PANTHER" id="PTHR43713:SF3">
    <property type="entry name" value="GLUTAMATE-1-SEMIALDEHYDE 2,1-AMINOMUTASE 1, CHLOROPLASTIC-RELATED"/>
    <property type="match status" value="1"/>
</dbReference>
<dbReference type="OrthoDB" id="9801052at2"/>
<proteinExistence type="inferred from homology"/>
<keyword evidence="5" id="KW-0808">Transferase</keyword>
<comment type="caution">
    <text evidence="5">The sequence shown here is derived from an EMBL/GenBank/DDBJ whole genome shotgun (WGS) entry which is preliminary data.</text>
</comment>
<evidence type="ECO:0000313" key="6">
    <source>
        <dbReference type="Proteomes" id="UP000319769"/>
    </source>
</evidence>
<accession>A0A5N0VF46</accession>
<dbReference type="GO" id="GO:0008483">
    <property type="term" value="F:transaminase activity"/>
    <property type="evidence" value="ECO:0007669"/>
    <property type="project" value="UniProtKB-KW"/>
</dbReference>
<comment type="similarity">
    <text evidence="4">Belongs to the class-III pyridoxal-phosphate-dependent aminotransferase family.</text>
</comment>
<organism evidence="5 6">
    <name type="scientific">Amycolatopsis acidicola</name>
    <dbReference type="NCBI Taxonomy" id="2596893"/>
    <lineage>
        <taxon>Bacteria</taxon>
        <taxon>Bacillati</taxon>
        <taxon>Actinomycetota</taxon>
        <taxon>Actinomycetes</taxon>
        <taxon>Pseudonocardiales</taxon>
        <taxon>Pseudonocardiaceae</taxon>
        <taxon>Amycolatopsis</taxon>
    </lineage>
</organism>
<evidence type="ECO:0000256" key="2">
    <source>
        <dbReference type="ARBA" id="ARBA00022898"/>
    </source>
</evidence>
<evidence type="ECO:0000256" key="4">
    <source>
        <dbReference type="RuleBase" id="RU003560"/>
    </source>
</evidence>
<dbReference type="RefSeq" id="WP_144746579.1">
    <property type="nucleotide sequence ID" value="NZ_VMNW02000006.1"/>
</dbReference>
<protein>
    <submittedName>
        <fullName evidence="5">Aspartate aminotransferase family protein</fullName>
    </submittedName>
</protein>
<dbReference type="InterPro" id="IPR015424">
    <property type="entry name" value="PyrdxlP-dep_Trfase"/>
</dbReference>
<name>A0A5N0VF46_9PSEU</name>
<dbReference type="EMBL" id="VMNW02000006">
    <property type="protein sequence ID" value="KAA9164936.1"/>
    <property type="molecule type" value="Genomic_DNA"/>
</dbReference>
<dbReference type="Gene3D" id="3.40.640.10">
    <property type="entry name" value="Type I PLP-dependent aspartate aminotransferase-like (Major domain)"/>
    <property type="match status" value="1"/>
</dbReference>
<keyword evidence="6" id="KW-1185">Reference proteome</keyword>
<dbReference type="GO" id="GO:0030170">
    <property type="term" value="F:pyridoxal phosphate binding"/>
    <property type="evidence" value="ECO:0007669"/>
    <property type="project" value="InterPro"/>
</dbReference>
<dbReference type="InterPro" id="IPR015422">
    <property type="entry name" value="PyrdxlP-dep_Trfase_small"/>
</dbReference>
<dbReference type="Pfam" id="PF00202">
    <property type="entry name" value="Aminotran_3"/>
    <property type="match status" value="1"/>
</dbReference>
<evidence type="ECO:0000256" key="1">
    <source>
        <dbReference type="ARBA" id="ARBA00001933"/>
    </source>
</evidence>
<dbReference type="GO" id="GO:0017000">
    <property type="term" value="P:antibiotic biosynthetic process"/>
    <property type="evidence" value="ECO:0007669"/>
    <property type="project" value="UniProtKB-KW"/>
</dbReference>
<dbReference type="PANTHER" id="PTHR43713">
    <property type="entry name" value="GLUTAMATE-1-SEMIALDEHYDE 2,1-AMINOMUTASE"/>
    <property type="match status" value="1"/>
</dbReference>
<evidence type="ECO:0000313" key="5">
    <source>
        <dbReference type="EMBL" id="KAA9164936.1"/>
    </source>
</evidence>
<reference evidence="5" key="1">
    <citation type="submission" date="2019-09" db="EMBL/GenBank/DDBJ databases">
        <authorList>
            <person name="Teo W.F.A."/>
            <person name="Duangmal K."/>
        </authorList>
    </citation>
    <scope>NUCLEOTIDE SEQUENCE [LARGE SCALE GENOMIC DNA]</scope>
    <source>
        <strain evidence="5">K81G1</strain>
    </source>
</reference>
<gene>
    <name evidence="5" type="ORF">FPZ12_006690</name>
</gene>
<dbReference type="InterPro" id="IPR005814">
    <property type="entry name" value="Aminotrans_3"/>
</dbReference>
<dbReference type="InterPro" id="IPR049704">
    <property type="entry name" value="Aminotrans_3_PPA_site"/>
</dbReference>
<dbReference type="InterPro" id="IPR015421">
    <property type="entry name" value="PyrdxlP-dep_Trfase_major"/>
</dbReference>